<evidence type="ECO:0000313" key="2">
    <source>
        <dbReference type="Proteomes" id="UP001497516"/>
    </source>
</evidence>
<dbReference type="EMBL" id="OZ034820">
    <property type="protein sequence ID" value="CAL1401468.1"/>
    <property type="molecule type" value="Genomic_DNA"/>
</dbReference>
<sequence>MSDLLPQKAFHGLVVLPSGWRVMNNPASEGILWSHSEFEVAFYEPSLTSRGINLHAKAGGKRRVSSCVGALLRSCSAFGVACYEHLMPRKAFHGWFVLPSRWRV</sequence>
<keyword evidence="2" id="KW-1185">Reference proteome</keyword>
<proteinExistence type="predicted"/>
<evidence type="ECO:0000313" key="1">
    <source>
        <dbReference type="EMBL" id="CAL1401468.1"/>
    </source>
</evidence>
<dbReference type="Proteomes" id="UP001497516">
    <property type="component" value="Chromosome 7"/>
</dbReference>
<organism evidence="1 2">
    <name type="scientific">Linum trigynum</name>
    <dbReference type="NCBI Taxonomy" id="586398"/>
    <lineage>
        <taxon>Eukaryota</taxon>
        <taxon>Viridiplantae</taxon>
        <taxon>Streptophyta</taxon>
        <taxon>Embryophyta</taxon>
        <taxon>Tracheophyta</taxon>
        <taxon>Spermatophyta</taxon>
        <taxon>Magnoliopsida</taxon>
        <taxon>eudicotyledons</taxon>
        <taxon>Gunneridae</taxon>
        <taxon>Pentapetalae</taxon>
        <taxon>rosids</taxon>
        <taxon>fabids</taxon>
        <taxon>Malpighiales</taxon>
        <taxon>Linaceae</taxon>
        <taxon>Linum</taxon>
    </lineage>
</organism>
<accession>A0AAV2FV86</accession>
<gene>
    <name evidence="1" type="ORF">LTRI10_LOCUS41521</name>
</gene>
<name>A0AAV2FV86_9ROSI</name>
<reference evidence="1 2" key="1">
    <citation type="submission" date="2024-04" db="EMBL/GenBank/DDBJ databases">
        <authorList>
            <person name="Fracassetti M."/>
        </authorList>
    </citation>
    <scope>NUCLEOTIDE SEQUENCE [LARGE SCALE GENOMIC DNA]</scope>
</reference>
<protein>
    <submittedName>
        <fullName evidence="1">Uncharacterized protein</fullName>
    </submittedName>
</protein>
<dbReference type="AlphaFoldDB" id="A0AAV2FV86"/>